<dbReference type="AlphaFoldDB" id="A0A2W1NFC8"/>
<accession>A0A2W1NFC8</accession>
<dbReference type="InterPro" id="IPR000821">
    <property type="entry name" value="Ala_racemase"/>
</dbReference>
<feature type="active site" description="Proton acceptor; specific for L-alanine" evidence="4">
    <location>
        <position position="273"/>
    </location>
</feature>
<evidence type="ECO:0000256" key="3">
    <source>
        <dbReference type="ARBA" id="ARBA00023235"/>
    </source>
</evidence>
<feature type="modified residue" description="N6-(pyridoxal phosphate)lysine" evidence="4 5">
    <location>
        <position position="35"/>
    </location>
</feature>
<sequence>MSQTSYITLSRSALKNNVEFIQNILGTTKFSSVVKGNAYGHGIKQFCPLIHELGVDHFSVFSADEAQKINAILPHVSIQIMGFIHDNDLEWVIKNKVSFFVFESDRLNKAIQLAQKLKIKAKINIEIETGMNRTGFHVNEFDAVIKVALKAKKHIIIEGICSHLAGAESISNYKRVKSQIKTFSQIQHKVKENKQYHPKFHLACSAAILQYPKTKFDLARIGILQYGFFPSNEVLVQYITKNSTDIDPLKRVITWKTIVMDTNTIEAGSFVGYGTSFFTNSKTKVALIPVGYSHGFSRSLSNQGKVLIRGKRLDVIGTVNMNMTAIDITECPEIEKGDEVVLIGTQGDNSISVASFSDFSNLLNYELLTRLPSGIKRKIIA</sequence>
<comment type="pathway">
    <text evidence="4">Amino-acid biosynthesis; D-alanine biosynthesis; D-alanine from L-alanine: step 1/1.</text>
</comment>
<reference evidence="8 9" key="1">
    <citation type="submission" date="2018-06" db="EMBL/GenBank/DDBJ databases">
        <title>The draft genome sequence of Crocinitomix sp. SM1701.</title>
        <authorList>
            <person name="Zhang X."/>
        </authorList>
    </citation>
    <scope>NUCLEOTIDE SEQUENCE [LARGE SCALE GENOMIC DNA]</scope>
    <source>
        <strain evidence="8 9">SM1701</strain>
    </source>
</reference>
<dbReference type="Proteomes" id="UP000249248">
    <property type="component" value="Unassembled WGS sequence"/>
</dbReference>
<dbReference type="HAMAP" id="MF_01201">
    <property type="entry name" value="Ala_racemase"/>
    <property type="match status" value="1"/>
</dbReference>
<evidence type="ECO:0000256" key="4">
    <source>
        <dbReference type="HAMAP-Rule" id="MF_01201"/>
    </source>
</evidence>
<evidence type="ECO:0000259" key="7">
    <source>
        <dbReference type="SMART" id="SM01005"/>
    </source>
</evidence>
<proteinExistence type="inferred from homology"/>
<evidence type="ECO:0000313" key="9">
    <source>
        <dbReference type="Proteomes" id="UP000249248"/>
    </source>
</evidence>
<dbReference type="PROSITE" id="PS00395">
    <property type="entry name" value="ALANINE_RACEMASE"/>
    <property type="match status" value="1"/>
</dbReference>
<dbReference type="InterPro" id="IPR020622">
    <property type="entry name" value="Ala_racemase_pyridoxalP-BS"/>
</dbReference>
<dbReference type="EC" id="5.1.1.1" evidence="4"/>
<name>A0A2W1NFC8_9FLAO</name>
<feature type="binding site" evidence="4 6">
    <location>
        <position position="321"/>
    </location>
    <ligand>
        <name>substrate</name>
    </ligand>
</feature>
<evidence type="ECO:0000256" key="1">
    <source>
        <dbReference type="ARBA" id="ARBA00001933"/>
    </source>
</evidence>
<organism evidence="8 9">
    <name type="scientific">Putridiphycobacter roseus</name>
    <dbReference type="NCBI Taxonomy" id="2219161"/>
    <lineage>
        <taxon>Bacteria</taxon>
        <taxon>Pseudomonadati</taxon>
        <taxon>Bacteroidota</taxon>
        <taxon>Flavobacteriia</taxon>
        <taxon>Flavobacteriales</taxon>
        <taxon>Crocinitomicaceae</taxon>
        <taxon>Putridiphycobacter</taxon>
    </lineage>
</organism>
<dbReference type="OrthoDB" id="9801978at2"/>
<dbReference type="RefSeq" id="WP_111061954.1">
    <property type="nucleotide sequence ID" value="NZ_JBHUCU010000002.1"/>
</dbReference>
<evidence type="ECO:0000313" key="8">
    <source>
        <dbReference type="EMBL" id="PZE17803.1"/>
    </source>
</evidence>
<dbReference type="SUPFAM" id="SSF50621">
    <property type="entry name" value="Alanine racemase C-terminal domain-like"/>
    <property type="match status" value="1"/>
</dbReference>
<comment type="similarity">
    <text evidence="4">Belongs to the alanine racemase family.</text>
</comment>
<comment type="catalytic activity">
    <reaction evidence="4">
        <text>L-alanine = D-alanine</text>
        <dbReference type="Rhea" id="RHEA:20249"/>
        <dbReference type="ChEBI" id="CHEBI:57416"/>
        <dbReference type="ChEBI" id="CHEBI:57972"/>
        <dbReference type="EC" id="5.1.1.1"/>
    </reaction>
</comment>
<comment type="cofactor">
    <cofactor evidence="1 4 5">
        <name>pyridoxal 5'-phosphate</name>
        <dbReference type="ChEBI" id="CHEBI:597326"/>
    </cofactor>
</comment>
<feature type="binding site" evidence="4 6">
    <location>
        <position position="133"/>
    </location>
    <ligand>
        <name>substrate</name>
    </ligand>
</feature>
<evidence type="ECO:0000256" key="6">
    <source>
        <dbReference type="PIRSR" id="PIRSR600821-52"/>
    </source>
</evidence>
<evidence type="ECO:0000256" key="5">
    <source>
        <dbReference type="PIRSR" id="PIRSR600821-50"/>
    </source>
</evidence>
<keyword evidence="9" id="KW-1185">Reference proteome</keyword>
<dbReference type="GO" id="GO:0030170">
    <property type="term" value="F:pyridoxal phosphate binding"/>
    <property type="evidence" value="ECO:0007669"/>
    <property type="project" value="UniProtKB-UniRule"/>
</dbReference>
<dbReference type="InterPro" id="IPR009006">
    <property type="entry name" value="Ala_racemase/Decarboxylase_C"/>
</dbReference>
<dbReference type="CDD" id="cd00430">
    <property type="entry name" value="PLPDE_III_AR"/>
    <property type="match status" value="1"/>
</dbReference>
<dbReference type="SMART" id="SM01005">
    <property type="entry name" value="Ala_racemase_C"/>
    <property type="match status" value="1"/>
</dbReference>
<comment type="caution">
    <text evidence="8">The sequence shown here is derived from an EMBL/GenBank/DDBJ whole genome shotgun (WGS) entry which is preliminary data.</text>
</comment>
<dbReference type="Gene3D" id="3.20.20.10">
    <property type="entry name" value="Alanine racemase"/>
    <property type="match status" value="1"/>
</dbReference>
<protein>
    <recommendedName>
        <fullName evidence="4">Alanine racemase</fullName>
        <ecNumber evidence="4">5.1.1.1</ecNumber>
    </recommendedName>
</protein>
<dbReference type="NCBIfam" id="TIGR00492">
    <property type="entry name" value="alr"/>
    <property type="match status" value="1"/>
</dbReference>
<gene>
    <name evidence="8" type="primary">alr</name>
    <name evidence="8" type="ORF">DNU06_04070</name>
</gene>
<dbReference type="PRINTS" id="PR00992">
    <property type="entry name" value="ALARACEMASE"/>
</dbReference>
<keyword evidence="2 4" id="KW-0663">Pyridoxal phosphate</keyword>
<keyword evidence="3 4" id="KW-0413">Isomerase</keyword>
<dbReference type="PANTHER" id="PTHR30511">
    <property type="entry name" value="ALANINE RACEMASE"/>
    <property type="match status" value="1"/>
</dbReference>
<comment type="function">
    <text evidence="4">Catalyzes the interconversion of L-alanine and D-alanine. May also act on other amino acids.</text>
</comment>
<dbReference type="Pfam" id="PF00842">
    <property type="entry name" value="Ala_racemase_C"/>
    <property type="match status" value="1"/>
</dbReference>
<dbReference type="GO" id="GO:0030632">
    <property type="term" value="P:D-alanine biosynthetic process"/>
    <property type="evidence" value="ECO:0007669"/>
    <property type="project" value="UniProtKB-UniRule"/>
</dbReference>
<dbReference type="InterPro" id="IPR011079">
    <property type="entry name" value="Ala_racemase_C"/>
</dbReference>
<dbReference type="SUPFAM" id="SSF51419">
    <property type="entry name" value="PLP-binding barrel"/>
    <property type="match status" value="1"/>
</dbReference>
<feature type="active site" description="Proton acceptor; specific for D-alanine" evidence="4">
    <location>
        <position position="35"/>
    </location>
</feature>
<dbReference type="EMBL" id="QKSB01000002">
    <property type="protein sequence ID" value="PZE17803.1"/>
    <property type="molecule type" value="Genomic_DNA"/>
</dbReference>
<dbReference type="Gene3D" id="2.40.37.10">
    <property type="entry name" value="Lyase, Ornithine Decarboxylase, Chain A, domain 1"/>
    <property type="match status" value="1"/>
</dbReference>
<dbReference type="InterPro" id="IPR029066">
    <property type="entry name" value="PLP-binding_barrel"/>
</dbReference>
<dbReference type="GO" id="GO:0005829">
    <property type="term" value="C:cytosol"/>
    <property type="evidence" value="ECO:0007669"/>
    <property type="project" value="TreeGrafter"/>
</dbReference>
<dbReference type="GO" id="GO:0008784">
    <property type="term" value="F:alanine racemase activity"/>
    <property type="evidence" value="ECO:0007669"/>
    <property type="project" value="UniProtKB-UniRule"/>
</dbReference>
<dbReference type="UniPathway" id="UPA00042">
    <property type="reaction ID" value="UER00497"/>
</dbReference>
<dbReference type="PANTHER" id="PTHR30511:SF0">
    <property type="entry name" value="ALANINE RACEMASE, CATABOLIC-RELATED"/>
    <property type="match status" value="1"/>
</dbReference>
<feature type="domain" description="Alanine racemase C-terminal" evidence="7">
    <location>
        <begin position="252"/>
        <end position="380"/>
    </location>
</feature>
<dbReference type="Pfam" id="PF01168">
    <property type="entry name" value="Ala_racemase_N"/>
    <property type="match status" value="1"/>
</dbReference>
<dbReference type="InterPro" id="IPR001608">
    <property type="entry name" value="Ala_racemase_N"/>
</dbReference>
<evidence type="ECO:0000256" key="2">
    <source>
        <dbReference type="ARBA" id="ARBA00022898"/>
    </source>
</evidence>